<dbReference type="EMBL" id="FPHP01000048">
    <property type="protein sequence ID" value="SFV75911.1"/>
    <property type="molecule type" value="Genomic_DNA"/>
</dbReference>
<feature type="compositionally biased region" description="Polar residues" evidence="1">
    <location>
        <begin position="503"/>
        <end position="514"/>
    </location>
</feature>
<name>A0A1W1D5K8_9ZZZZ</name>
<dbReference type="InterPro" id="IPR038610">
    <property type="entry name" value="FliK-like_C_sf"/>
</dbReference>
<evidence type="ECO:0000259" key="2">
    <source>
        <dbReference type="Pfam" id="PF02120"/>
    </source>
</evidence>
<keyword evidence="3" id="KW-0966">Cell projection</keyword>
<dbReference type="InterPro" id="IPR021136">
    <property type="entry name" value="Flagellar_hook_control-like_C"/>
</dbReference>
<dbReference type="Pfam" id="PF02120">
    <property type="entry name" value="Flg_hook"/>
    <property type="match status" value="1"/>
</dbReference>
<feature type="domain" description="Flagellar hook-length control protein-like C-terminal" evidence="2">
    <location>
        <begin position="433"/>
        <end position="510"/>
    </location>
</feature>
<gene>
    <name evidence="3" type="ORF">MNB_SM-3-841</name>
</gene>
<keyword evidence="3" id="KW-0282">Flagellum</keyword>
<feature type="region of interest" description="Disordered" evidence="1">
    <location>
        <begin position="314"/>
        <end position="333"/>
    </location>
</feature>
<reference evidence="3" key="1">
    <citation type="submission" date="2016-10" db="EMBL/GenBank/DDBJ databases">
        <authorList>
            <person name="de Groot N.N."/>
        </authorList>
    </citation>
    <scope>NUCLEOTIDE SEQUENCE</scope>
</reference>
<keyword evidence="3" id="KW-0969">Cilium</keyword>
<proteinExistence type="predicted"/>
<organism evidence="3">
    <name type="scientific">hydrothermal vent metagenome</name>
    <dbReference type="NCBI Taxonomy" id="652676"/>
    <lineage>
        <taxon>unclassified sequences</taxon>
        <taxon>metagenomes</taxon>
        <taxon>ecological metagenomes</taxon>
    </lineage>
</organism>
<feature type="region of interest" description="Disordered" evidence="1">
    <location>
        <begin position="503"/>
        <end position="530"/>
    </location>
</feature>
<accession>A0A1W1D5K8</accession>
<dbReference type="Gene3D" id="3.30.750.140">
    <property type="match status" value="1"/>
</dbReference>
<feature type="compositionally biased region" description="Basic and acidic residues" evidence="1">
    <location>
        <begin position="314"/>
        <end position="328"/>
    </location>
</feature>
<evidence type="ECO:0000313" key="3">
    <source>
        <dbReference type="EMBL" id="SFV75911.1"/>
    </source>
</evidence>
<evidence type="ECO:0000256" key="1">
    <source>
        <dbReference type="SAM" id="MobiDB-lite"/>
    </source>
</evidence>
<dbReference type="AlphaFoldDB" id="A0A1W1D5K8"/>
<sequence>MINLKLEKGTEVSPFLQSLDVKTPLDESSSFSFANLLQNIVTTKENEKKEMPFFIDGKIVSSKKEDKKLLDIVSDKQDKLQEQIDPKATLEDLLHLDFQKITQTKTTPSKNEIKGLIYQAKRYLTSQIKQKNPDIKSEELPKTLKGLATFAKKLDINLSKITLQEVVVKPIKDTPKHIAKTALFFSSKNNSVINQEKKEHHSINHLGSILQNKKETISSHHQAMQSNTIETKKEKIEQKEVIKEDTIPRKIQNVQQKEVMQQDAVVSDKKYKKVQEMKQKEVVKEETTIHTKQETITVLKQVHPKEIWQKTVVQEREKTKHHKEKDAQKISSMTTTKSIQQTKQQENPLASLLQSQQTTSATKIEEKKVSTQQTIPLQTETKEQKSSFVLEENTKEEITIKHHIQTPKVENFEAKVHEAKQMVKYLSHDVKSAIEDYKAPFTKMKLQLNPQKLGELDITIIQRGKNLHINLHSNNSAIQTLSANVNDLKMQLNNNGINNATFHFSNTQNDSATSQQQQQQHHHQQREQAKQEYEYFQKEEVDEEVINSLEIIVPNYV</sequence>
<protein>
    <submittedName>
        <fullName evidence="3">Flagellar hook-length control protein FliK</fullName>
    </submittedName>
</protein>